<proteinExistence type="inferred from homology"/>
<evidence type="ECO:0000256" key="11">
    <source>
        <dbReference type="SAM" id="SignalP"/>
    </source>
</evidence>
<accession>A0A251RQ24</accession>
<dbReference type="GO" id="GO:0016787">
    <property type="term" value="F:hydrolase activity"/>
    <property type="evidence" value="ECO:0007669"/>
    <property type="project" value="UniProtKB-KW"/>
</dbReference>
<feature type="domain" description="Disease resistance R13L4/SHOC-2-like LRR" evidence="13">
    <location>
        <begin position="185"/>
        <end position="297"/>
    </location>
</feature>
<organism evidence="15 16">
    <name type="scientific">Helianthus annuus</name>
    <name type="common">Common sunflower</name>
    <dbReference type="NCBI Taxonomy" id="4232"/>
    <lineage>
        <taxon>Eukaryota</taxon>
        <taxon>Viridiplantae</taxon>
        <taxon>Streptophyta</taxon>
        <taxon>Embryophyta</taxon>
        <taxon>Tracheophyta</taxon>
        <taxon>Spermatophyta</taxon>
        <taxon>Magnoliopsida</taxon>
        <taxon>eudicotyledons</taxon>
        <taxon>Gunneridae</taxon>
        <taxon>Pentapetalae</taxon>
        <taxon>asterids</taxon>
        <taxon>campanulids</taxon>
        <taxon>Asterales</taxon>
        <taxon>Asteraceae</taxon>
        <taxon>Asteroideae</taxon>
        <taxon>Heliantheae alliance</taxon>
        <taxon>Heliantheae</taxon>
        <taxon>Helianthus</taxon>
    </lineage>
</organism>
<dbReference type="PANTHER" id="PTHR23155">
    <property type="entry name" value="DISEASE RESISTANCE PROTEIN RP"/>
    <property type="match status" value="1"/>
</dbReference>
<dbReference type="InterPro" id="IPR044974">
    <property type="entry name" value="Disease_R_plants"/>
</dbReference>
<evidence type="ECO:0000313" key="14">
    <source>
        <dbReference type="EMBL" id="KAF5755750.1"/>
    </source>
</evidence>
<sequence length="321" mass="37358">MQIARYCRGLPLAVVVIAGVLAKEPVIKEAWERISQSGSSLIFKGHMETLALSLNHLPSHLRNCFLYLGGFPEDYRFHVARLIWLWIAEGFIQEFENQSLEETAKDYLMELVDRNHVVVQDRKFDRAIKTFSVHDVLRELSSEIATKERFNIEVLRWGNRIIAPYKTSRLFICPTIEYFYESYIVLKCSHSWRLLTVLGLRECHLNYFPEEISLLVNIRYLAIQNDFREFPSTICILRSLQTLIIEGWISDGPLVLPNTISNLVNLRHLQCRRAIVFPPLQMPFENLQTISSVVLGHEPTSWVNYFSGVKKLSCCLRRQEI</sequence>
<name>A0A251RQ24_HELAN</name>
<protein>
    <submittedName>
        <fullName evidence="14">P-loop containing nucleoside triphosphate hydrolase, leucine-rich repeat domain superfamily</fullName>
    </submittedName>
    <submittedName>
        <fullName evidence="15">Putative NB-ARC</fullName>
    </submittedName>
</protein>
<dbReference type="Gene3D" id="3.80.10.10">
    <property type="entry name" value="Ribonuclease Inhibitor"/>
    <property type="match status" value="1"/>
</dbReference>
<keyword evidence="10" id="KW-0067">ATP-binding</keyword>
<keyword evidence="8" id="KW-0547">Nucleotide-binding</keyword>
<keyword evidence="11" id="KW-0732">Signal</keyword>
<dbReference type="SUPFAM" id="SSF52540">
    <property type="entry name" value="P-loop containing nucleoside triphosphate hydrolases"/>
    <property type="match status" value="1"/>
</dbReference>
<dbReference type="InterPro" id="IPR036388">
    <property type="entry name" value="WH-like_DNA-bd_sf"/>
</dbReference>
<dbReference type="PANTHER" id="PTHR23155:SF1152">
    <property type="entry name" value="AAA+ ATPASE DOMAIN-CONTAINING PROTEIN"/>
    <property type="match status" value="1"/>
</dbReference>
<evidence type="ECO:0000256" key="1">
    <source>
        <dbReference type="ARBA" id="ARBA00002074"/>
    </source>
</evidence>
<reference evidence="14" key="3">
    <citation type="submission" date="2020-06" db="EMBL/GenBank/DDBJ databases">
        <title>Helianthus annuus Genome sequencing and assembly Release 2.</title>
        <authorList>
            <person name="Gouzy J."/>
            <person name="Langlade N."/>
            <person name="Munos S."/>
        </authorList>
    </citation>
    <scope>NUCLEOTIDE SEQUENCE</scope>
    <source>
        <tissue evidence="14">Leaves</tissue>
    </source>
</reference>
<dbReference type="OMA" id="EFPSTIC"/>
<dbReference type="Gene3D" id="1.10.10.10">
    <property type="entry name" value="Winged helix-like DNA-binding domain superfamily/Winged helix DNA-binding domain"/>
    <property type="match status" value="1"/>
</dbReference>
<evidence type="ECO:0000256" key="4">
    <source>
        <dbReference type="ARBA" id="ARBA00022490"/>
    </source>
</evidence>
<comment type="subcellular location">
    <subcellularLocation>
        <location evidence="2">Cytoplasm</location>
    </subcellularLocation>
</comment>
<evidence type="ECO:0000256" key="10">
    <source>
        <dbReference type="ARBA" id="ARBA00022840"/>
    </source>
</evidence>
<evidence type="ECO:0000256" key="3">
    <source>
        <dbReference type="ARBA" id="ARBA00008894"/>
    </source>
</evidence>
<dbReference type="EMBL" id="CM007906">
    <property type="protein sequence ID" value="OTF86603.1"/>
    <property type="molecule type" value="Genomic_DNA"/>
</dbReference>
<evidence type="ECO:0000256" key="9">
    <source>
        <dbReference type="ARBA" id="ARBA00022821"/>
    </source>
</evidence>
<dbReference type="FunFam" id="1.10.10.10:FF:000322">
    <property type="entry name" value="Probable disease resistance protein At1g63360"/>
    <property type="match status" value="1"/>
</dbReference>
<evidence type="ECO:0000259" key="13">
    <source>
        <dbReference type="Pfam" id="PF23598"/>
    </source>
</evidence>
<reference evidence="15" key="2">
    <citation type="submission" date="2017-02" db="EMBL/GenBank/DDBJ databases">
        <title>Sunflower complete genome.</title>
        <authorList>
            <person name="Langlade N."/>
            <person name="Munos S."/>
        </authorList>
    </citation>
    <scope>NUCLEOTIDE SEQUENCE [LARGE SCALE GENOMIC DNA]</scope>
    <source>
        <tissue evidence="15">Leaves</tissue>
    </source>
</reference>
<gene>
    <name evidence="15" type="ORF">HannXRQ_Chr17g0552521</name>
    <name evidence="14" type="ORF">HanXRQr2_Chr17g0806311</name>
</gene>
<keyword evidence="16" id="KW-1185">Reference proteome</keyword>
<keyword evidence="7" id="KW-0677">Repeat</keyword>
<keyword evidence="6" id="KW-0381">Hypersensitive response</keyword>
<dbReference type="InParanoid" id="A0A251RQ24"/>
<dbReference type="Gene3D" id="1.10.8.430">
    <property type="entry name" value="Helical domain of apoptotic protease-activating factors"/>
    <property type="match status" value="1"/>
</dbReference>
<dbReference type="GO" id="GO:0005524">
    <property type="term" value="F:ATP binding"/>
    <property type="evidence" value="ECO:0007669"/>
    <property type="project" value="UniProtKB-KW"/>
</dbReference>
<keyword evidence="4" id="KW-0963">Cytoplasm</keyword>
<evidence type="ECO:0000259" key="12">
    <source>
        <dbReference type="Pfam" id="PF23559"/>
    </source>
</evidence>
<dbReference type="EMBL" id="MNCJ02000332">
    <property type="protein sequence ID" value="KAF5755750.1"/>
    <property type="molecule type" value="Genomic_DNA"/>
</dbReference>
<feature type="signal peptide" evidence="11">
    <location>
        <begin position="1"/>
        <end position="22"/>
    </location>
</feature>
<dbReference type="GO" id="GO:0009626">
    <property type="term" value="P:plant-type hypersensitive response"/>
    <property type="evidence" value="ECO:0007669"/>
    <property type="project" value="UniProtKB-KW"/>
</dbReference>
<comment type="similarity">
    <text evidence="3">Belongs to the disease resistance NB-LRR family.</text>
</comment>
<dbReference type="InterPro" id="IPR032675">
    <property type="entry name" value="LRR_dom_sf"/>
</dbReference>
<dbReference type="InterPro" id="IPR055414">
    <property type="entry name" value="LRR_R13L4/SHOC2-like"/>
</dbReference>
<evidence type="ECO:0000256" key="6">
    <source>
        <dbReference type="ARBA" id="ARBA00022667"/>
    </source>
</evidence>
<dbReference type="Proteomes" id="UP000215914">
    <property type="component" value="Chromosome 17"/>
</dbReference>
<keyword evidence="14" id="KW-0378">Hydrolase</keyword>
<evidence type="ECO:0000313" key="15">
    <source>
        <dbReference type="EMBL" id="OTF86603.1"/>
    </source>
</evidence>
<dbReference type="AlphaFoldDB" id="A0A251RQ24"/>
<evidence type="ECO:0000256" key="2">
    <source>
        <dbReference type="ARBA" id="ARBA00004496"/>
    </source>
</evidence>
<dbReference type="InterPro" id="IPR058922">
    <property type="entry name" value="WHD_DRP"/>
</dbReference>
<dbReference type="InterPro" id="IPR042197">
    <property type="entry name" value="Apaf_helical"/>
</dbReference>
<evidence type="ECO:0000256" key="5">
    <source>
        <dbReference type="ARBA" id="ARBA00022614"/>
    </source>
</evidence>
<dbReference type="Gramene" id="mRNA:HanXRQr2_Chr17g0806311">
    <property type="protein sequence ID" value="CDS:HanXRQr2_Chr17g0806311.1"/>
    <property type="gene ID" value="HanXRQr2_Chr17g0806311"/>
</dbReference>
<evidence type="ECO:0000256" key="8">
    <source>
        <dbReference type="ARBA" id="ARBA00022741"/>
    </source>
</evidence>
<evidence type="ECO:0000256" key="7">
    <source>
        <dbReference type="ARBA" id="ARBA00022737"/>
    </source>
</evidence>
<keyword evidence="9" id="KW-0611">Plant defense</keyword>
<dbReference type="Pfam" id="PF23559">
    <property type="entry name" value="WHD_DRP"/>
    <property type="match status" value="1"/>
</dbReference>
<comment type="function">
    <text evidence="1">Confers resistance to late blight (Phytophthora infestans) races carrying the avirulence gene Avr1. Resistance proteins guard the plant against pathogens that contain an appropriate avirulence protein via an indirect interaction with this avirulence protein. That triggers a defense system including the hypersensitive response, which restricts the pathogen growth.</text>
</comment>
<feature type="chain" id="PRO_5041163600" evidence="11">
    <location>
        <begin position="23"/>
        <end position="321"/>
    </location>
</feature>
<feature type="domain" description="Disease resistance protein winged helix" evidence="12">
    <location>
        <begin position="71"/>
        <end position="140"/>
    </location>
</feature>
<reference evidence="14 16" key="1">
    <citation type="journal article" date="2017" name="Nature">
        <title>The sunflower genome provides insights into oil metabolism, flowering and Asterid evolution.</title>
        <authorList>
            <person name="Badouin H."/>
            <person name="Gouzy J."/>
            <person name="Grassa C.J."/>
            <person name="Murat F."/>
            <person name="Staton S.E."/>
            <person name="Cottret L."/>
            <person name="Lelandais-Briere C."/>
            <person name="Owens G.L."/>
            <person name="Carrere S."/>
            <person name="Mayjonade B."/>
            <person name="Legrand L."/>
            <person name="Gill N."/>
            <person name="Kane N.C."/>
            <person name="Bowers J.E."/>
            <person name="Hubner S."/>
            <person name="Bellec A."/>
            <person name="Berard A."/>
            <person name="Berges H."/>
            <person name="Blanchet N."/>
            <person name="Boniface M.C."/>
            <person name="Brunel D."/>
            <person name="Catrice O."/>
            <person name="Chaidir N."/>
            <person name="Claudel C."/>
            <person name="Donnadieu C."/>
            <person name="Faraut T."/>
            <person name="Fievet G."/>
            <person name="Helmstetter N."/>
            <person name="King M."/>
            <person name="Knapp S.J."/>
            <person name="Lai Z."/>
            <person name="Le Paslier M.C."/>
            <person name="Lippi Y."/>
            <person name="Lorenzon L."/>
            <person name="Mandel J.R."/>
            <person name="Marage G."/>
            <person name="Marchand G."/>
            <person name="Marquand E."/>
            <person name="Bret-Mestries E."/>
            <person name="Morien E."/>
            <person name="Nambeesan S."/>
            <person name="Nguyen T."/>
            <person name="Pegot-Espagnet P."/>
            <person name="Pouilly N."/>
            <person name="Raftis F."/>
            <person name="Sallet E."/>
            <person name="Schiex T."/>
            <person name="Thomas J."/>
            <person name="Vandecasteele C."/>
            <person name="Vares D."/>
            <person name="Vear F."/>
            <person name="Vautrin S."/>
            <person name="Crespi M."/>
            <person name="Mangin B."/>
            <person name="Burke J.M."/>
            <person name="Salse J."/>
            <person name="Munos S."/>
            <person name="Vincourt P."/>
            <person name="Rieseberg L.H."/>
            <person name="Langlade N.B."/>
        </authorList>
    </citation>
    <scope>NUCLEOTIDE SEQUENCE [LARGE SCALE GENOMIC DNA]</scope>
    <source>
        <strain evidence="16">cv. SF193</strain>
        <tissue evidence="14">Leaves</tissue>
    </source>
</reference>
<keyword evidence="5" id="KW-0433">Leucine-rich repeat</keyword>
<dbReference type="SUPFAM" id="SSF52058">
    <property type="entry name" value="L domain-like"/>
    <property type="match status" value="1"/>
</dbReference>
<dbReference type="InterPro" id="IPR027417">
    <property type="entry name" value="P-loop_NTPase"/>
</dbReference>
<dbReference type="Pfam" id="PF23598">
    <property type="entry name" value="LRR_14"/>
    <property type="match status" value="1"/>
</dbReference>
<evidence type="ECO:0000313" key="16">
    <source>
        <dbReference type="Proteomes" id="UP000215914"/>
    </source>
</evidence>